<reference evidence="1 2" key="1">
    <citation type="submission" date="2012-09" db="EMBL/GenBank/DDBJ databases">
        <authorList>
            <person name="Harkins D.M."/>
            <person name="Durkin A.S."/>
            <person name="Brinkac L.M."/>
            <person name="Selengut J.D."/>
            <person name="Sanka R."/>
            <person name="DePew J."/>
            <person name="Purushe J."/>
            <person name="Chanthongthip A."/>
            <person name="Lattana O."/>
            <person name="Phetsouvanh R."/>
            <person name="Newton P.N."/>
            <person name="Vinetz J.M."/>
            <person name="Sutton G.G."/>
            <person name="Nelson W.C."/>
            <person name="Fouts D.E."/>
        </authorList>
    </citation>
    <scope>NUCLEOTIDE SEQUENCE [LARGE SCALE GENOMIC DNA]</scope>
    <source>
        <strain evidence="1 2">UI 12621</strain>
    </source>
</reference>
<dbReference type="EMBL" id="AHNQ02000057">
    <property type="protein sequence ID" value="EKO22802.1"/>
    <property type="molecule type" value="Genomic_DNA"/>
</dbReference>
<dbReference type="Proteomes" id="UP000006324">
    <property type="component" value="Unassembled WGS sequence"/>
</dbReference>
<comment type="caution">
    <text evidence="1">The sequence shown here is derived from an EMBL/GenBank/DDBJ whole genome shotgun (WGS) entry which is preliminary data.</text>
</comment>
<protein>
    <submittedName>
        <fullName evidence="1">Uncharacterized protein</fullName>
    </submittedName>
</protein>
<accession>A0A0F6H3N4</accession>
<dbReference type="AlphaFoldDB" id="A0A0F6H3N4"/>
<gene>
    <name evidence="1" type="ORF">LEP1GSC104_1373</name>
</gene>
<evidence type="ECO:0000313" key="2">
    <source>
        <dbReference type="Proteomes" id="UP000006324"/>
    </source>
</evidence>
<proteinExistence type="predicted"/>
<name>A0A0F6H3N4_LEPIR</name>
<organism evidence="1 2">
    <name type="scientific">Leptospira interrogans str. UI 12621</name>
    <dbReference type="NCBI Taxonomy" id="1049937"/>
    <lineage>
        <taxon>Bacteria</taxon>
        <taxon>Pseudomonadati</taxon>
        <taxon>Spirochaetota</taxon>
        <taxon>Spirochaetia</taxon>
        <taxon>Leptospirales</taxon>
        <taxon>Leptospiraceae</taxon>
        <taxon>Leptospira</taxon>
    </lineage>
</organism>
<evidence type="ECO:0000313" key="1">
    <source>
        <dbReference type="EMBL" id="EKO22802.1"/>
    </source>
</evidence>
<sequence length="66" mass="8019">MVVPTFKESIYRVQIPTFKIVNSLRRTHIKLLLIEYRTVLDDVPYHSNIRKKACLNFLFFIRLDFF</sequence>